<dbReference type="Proteomes" id="UP000224401">
    <property type="component" value="Segment"/>
</dbReference>
<dbReference type="EMBL" id="KY606587">
    <property type="protein sequence ID" value="ARB06076.1"/>
    <property type="molecule type" value="Genomic_DNA"/>
</dbReference>
<sequence>MVDIEQPQIDIDLTMPFRRAMIEAFADLIMSQRDLRFAIVLEILSRDDVMADMIAEEFGERALTSSEDDAWHDIMADALEELRNTPGGRGEVFHDDYDDEPGLED</sequence>
<evidence type="ECO:0000256" key="1">
    <source>
        <dbReference type="SAM" id="MobiDB-lite"/>
    </source>
</evidence>
<keyword evidence="3" id="KW-1185">Reference proteome</keyword>
<name>A0A1V0DY38_9CAUD</name>
<accession>A0A1V0DY38</accession>
<proteinExistence type="predicted"/>
<feature type="compositionally biased region" description="Acidic residues" evidence="1">
    <location>
        <begin position="96"/>
        <end position="105"/>
    </location>
</feature>
<reference evidence="2 3" key="1">
    <citation type="submission" date="2017-02" db="EMBL/GenBank/DDBJ databases">
        <title>A novel roseosiphophage isolated from the oligotrophic South China Sea.</title>
        <authorList>
            <person name="Yang Y."/>
            <person name="Cai L."/>
            <person name="Zhang R."/>
        </authorList>
    </citation>
    <scope>NUCLEOTIDE SEQUENCE [LARGE SCALE GENOMIC DNA]</scope>
</reference>
<evidence type="ECO:0000313" key="3">
    <source>
        <dbReference type="Proteomes" id="UP000224401"/>
    </source>
</evidence>
<organism evidence="2 3">
    <name type="scientific">Dinoroseobacter phage vB_DshS-R5C</name>
    <dbReference type="NCBI Taxonomy" id="1965368"/>
    <lineage>
        <taxon>Viruses</taxon>
        <taxon>Duplodnaviria</taxon>
        <taxon>Heunggongvirae</taxon>
        <taxon>Uroviricota</taxon>
        <taxon>Caudoviricetes</taxon>
        <taxon>Nanhaivirus</taxon>
        <taxon>Nanhaivirus D5C</taxon>
    </lineage>
</organism>
<gene>
    <name evidence="2" type="ORF">vBDshSR5C_22</name>
</gene>
<feature type="region of interest" description="Disordered" evidence="1">
    <location>
        <begin position="82"/>
        <end position="105"/>
    </location>
</feature>
<protein>
    <submittedName>
        <fullName evidence="2">Uncharacterized protein</fullName>
    </submittedName>
</protein>
<evidence type="ECO:0000313" key="2">
    <source>
        <dbReference type="EMBL" id="ARB06076.1"/>
    </source>
</evidence>